<organism evidence="3 4">
    <name type="scientific">Trichomonas vaginalis (strain ATCC PRA-98 / G3)</name>
    <dbReference type="NCBI Taxonomy" id="412133"/>
    <lineage>
        <taxon>Eukaryota</taxon>
        <taxon>Metamonada</taxon>
        <taxon>Parabasalia</taxon>
        <taxon>Trichomonadida</taxon>
        <taxon>Trichomonadidae</taxon>
        <taxon>Trichomonas</taxon>
    </lineage>
</organism>
<dbReference type="KEGG" id="tva:5466683"/>
<dbReference type="PANTHER" id="PTHR24182:SF13">
    <property type="entry name" value="LD18443P"/>
    <property type="match status" value="1"/>
</dbReference>
<dbReference type="InterPro" id="IPR036770">
    <property type="entry name" value="Ankyrin_rpt-contain_sf"/>
</dbReference>
<dbReference type="OrthoDB" id="194358at2759"/>
<keyword evidence="1" id="KW-0040">ANK repeat</keyword>
<dbReference type="PROSITE" id="PS50297">
    <property type="entry name" value="ANK_REP_REGION"/>
    <property type="match status" value="8"/>
</dbReference>
<dbReference type="Proteomes" id="UP000001542">
    <property type="component" value="Unassembled WGS sequence"/>
</dbReference>
<dbReference type="SMR" id="A2DEK8"/>
<dbReference type="STRING" id="5722.A2DEK8"/>
<feature type="repeat" description="ANK" evidence="1">
    <location>
        <begin position="344"/>
        <end position="376"/>
    </location>
</feature>
<dbReference type="PANTHER" id="PTHR24182">
    <property type="entry name" value="ANKYRIN REPEAT AND SOCS BOX CONTAINING 4"/>
    <property type="match status" value="1"/>
</dbReference>
<dbReference type="SUPFAM" id="SSF48403">
    <property type="entry name" value="Ankyrin repeat"/>
    <property type="match status" value="1"/>
</dbReference>
<feature type="repeat" description="ANK" evidence="1">
    <location>
        <begin position="377"/>
        <end position="409"/>
    </location>
</feature>
<dbReference type="InterPro" id="IPR020683">
    <property type="entry name" value="DUF3447"/>
</dbReference>
<feature type="repeat" description="ANK" evidence="1">
    <location>
        <begin position="311"/>
        <end position="343"/>
    </location>
</feature>
<dbReference type="Pfam" id="PF13637">
    <property type="entry name" value="Ank_4"/>
    <property type="match status" value="1"/>
</dbReference>
<dbReference type="RefSeq" id="XP_001582121.1">
    <property type="nucleotide sequence ID" value="XM_001582071.1"/>
</dbReference>
<dbReference type="Pfam" id="PF00023">
    <property type="entry name" value="Ank"/>
    <property type="match status" value="1"/>
</dbReference>
<dbReference type="Gene3D" id="1.25.40.20">
    <property type="entry name" value="Ankyrin repeat-containing domain"/>
    <property type="match status" value="2"/>
</dbReference>
<dbReference type="Pfam" id="PF12796">
    <property type="entry name" value="Ank_2"/>
    <property type="match status" value="2"/>
</dbReference>
<evidence type="ECO:0000313" key="4">
    <source>
        <dbReference type="Proteomes" id="UP000001542"/>
    </source>
</evidence>
<protein>
    <submittedName>
        <fullName evidence="3">Ankyrin repeat protein, putative</fullName>
    </submittedName>
</protein>
<feature type="repeat" description="ANK" evidence="1">
    <location>
        <begin position="443"/>
        <end position="475"/>
    </location>
</feature>
<sequence length="588" mass="67913">MSDQDAHPKEYIELRNTYKYYIDSYIALYQLKTEKSDELNKIYKMIKAELIDSKKHLPENVIKDILNIIPYNNRYAKSYLFLAKLLYDEYHIENVNKVEDISNFLFYKEYGIKLDKSVDFEDIYLGKLDIHTENTIYRAIMHNDLIKFISFIETKRFNKYKKLNSRLYPFSMHGYSLLELCCYHGAVDCFKFLRTKFKSNITETCLELSFLGRNQEIMSECLKYQKPNKDCMIYAIISHNIDFVTFLMNEYKIKIDLENCGIYNNLESYLVYFDQTHSINYCLINSGIFAIPSLCEYFLSNGASINKKYIHGFTALHYAAKNNYKEMTECLLSHGIKINEKNYDGFTALHYAAKYNSEEIAELLLSYGANVDEKDNIGYTALHYAAKFNSKETAEVLLLYGADIDEKDNRGCTPLHYAAKCNGKETAEILLSYGANIEEKNQFEETPLHIAADHNYKEMAELLLSYGANIEEKNQFEETPLHIAAEHDYKEMVELLLSHNANINEKDNIGSTVLHYTATNNCKEIAGLLLSHGANINEKDNDGFNALHYAAKYNSKITAEFLLSHGANIDEKDNIGRTALHYAAINNS</sequence>
<feature type="repeat" description="ANK" evidence="1">
    <location>
        <begin position="509"/>
        <end position="541"/>
    </location>
</feature>
<reference evidence="3" key="2">
    <citation type="journal article" date="2007" name="Science">
        <title>Draft genome sequence of the sexually transmitted pathogen Trichomonas vaginalis.</title>
        <authorList>
            <person name="Carlton J.M."/>
            <person name="Hirt R.P."/>
            <person name="Silva J.C."/>
            <person name="Delcher A.L."/>
            <person name="Schatz M."/>
            <person name="Zhao Q."/>
            <person name="Wortman J.R."/>
            <person name="Bidwell S.L."/>
            <person name="Alsmark U.C.M."/>
            <person name="Besteiro S."/>
            <person name="Sicheritz-Ponten T."/>
            <person name="Noel C.J."/>
            <person name="Dacks J.B."/>
            <person name="Foster P.G."/>
            <person name="Simillion C."/>
            <person name="Van de Peer Y."/>
            <person name="Miranda-Saavedra D."/>
            <person name="Barton G.J."/>
            <person name="Westrop G.D."/>
            <person name="Mueller S."/>
            <person name="Dessi D."/>
            <person name="Fiori P.L."/>
            <person name="Ren Q."/>
            <person name="Paulsen I."/>
            <person name="Zhang H."/>
            <person name="Bastida-Corcuera F.D."/>
            <person name="Simoes-Barbosa A."/>
            <person name="Brown M.T."/>
            <person name="Hayes R.D."/>
            <person name="Mukherjee M."/>
            <person name="Okumura C.Y."/>
            <person name="Schneider R."/>
            <person name="Smith A.J."/>
            <person name="Vanacova S."/>
            <person name="Villalvazo M."/>
            <person name="Haas B.J."/>
            <person name="Pertea M."/>
            <person name="Feldblyum T.V."/>
            <person name="Utterback T.R."/>
            <person name="Shu C.L."/>
            <person name="Osoegawa K."/>
            <person name="de Jong P.J."/>
            <person name="Hrdy I."/>
            <person name="Horvathova L."/>
            <person name="Zubacova Z."/>
            <person name="Dolezal P."/>
            <person name="Malik S.B."/>
            <person name="Logsdon J.M. Jr."/>
            <person name="Henze K."/>
            <person name="Gupta A."/>
            <person name="Wang C.C."/>
            <person name="Dunne R.L."/>
            <person name="Upcroft J.A."/>
            <person name="Upcroft P."/>
            <person name="White O."/>
            <person name="Salzberg S.L."/>
            <person name="Tang P."/>
            <person name="Chiu C.-H."/>
            <person name="Lee Y.-S."/>
            <person name="Embley T.M."/>
            <person name="Coombs G.H."/>
            <person name="Mottram J.C."/>
            <person name="Tachezy J."/>
            <person name="Fraser-Liggett C.M."/>
            <person name="Johnson P.J."/>
        </authorList>
    </citation>
    <scope>NUCLEOTIDE SEQUENCE [LARGE SCALE GENOMIC DNA]</scope>
    <source>
        <strain evidence="3">G3</strain>
    </source>
</reference>
<dbReference type="AlphaFoldDB" id="A2DEK8"/>
<gene>
    <name evidence="3" type="ORF">TVAG_283050</name>
</gene>
<evidence type="ECO:0000313" key="3">
    <source>
        <dbReference type="EMBL" id="EAY21135.1"/>
    </source>
</evidence>
<keyword evidence="4" id="KW-1185">Reference proteome</keyword>
<dbReference type="Pfam" id="PF11929">
    <property type="entry name" value="DUF3447"/>
    <property type="match status" value="1"/>
</dbReference>
<feature type="repeat" description="ANK" evidence="1">
    <location>
        <begin position="410"/>
        <end position="442"/>
    </location>
</feature>
<dbReference type="eggNOG" id="KOG4177">
    <property type="taxonomic scope" value="Eukaryota"/>
</dbReference>
<dbReference type="PRINTS" id="PR01415">
    <property type="entry name" value="ANKYRIN"/>
</dbReference>
<dbReference type="VEuPathDB" id="TrichDB:TVAG_283050"/>
<reference evidence="3" key="1">
    <citation type="submission" date="2006-10" db="EMBL/GenBank/DDBJ databases">
        <authorList>
            <person name="Amadeo P."/>
            <person name="Zhao Q."/>
            <person name="Wortman J."/>
            <person name="Fraser-Liggett C."/>
            <person name="Carlton J."/>
        </authorList>
    </citation>
    <scope>NUCLEOTIDE SEQUENCE</scope>
    <source>
        <strain evidence="3">G3</strain>
    </source>
</reference>
<dbReference type="EMBL" id="DS113192">
    <property type="protein sequence ID" value="EAY21135.1"/>
    <property type="molecule type" value="Genomic_DNA"/>
</dbReference>
<name>A2DEK8_TRIV3</name>
<evidence type="ECO:0000256" key="1">
    <source>
        <dbReference type="PROSITE-ProRule" id="PRU00023"/>
    </source>
</evidence>
<dbReference type="PROSITE" id="PS50088">
    <property type="entry name" value="ANK_REPEAT"/>
    <property type="match status" value="8"/>
</dbReference>
<accession>A2DEK8</accession>
<feature type="repeat" description="ANK" evidence="1">
    <location>
        <begin position="542"/>
        <end position="574"/>
    </location>
</feature>
<dbReference type="InParanoid" id="A2DEK8"/>
<dbReference type="InterPro" id="IPR002110">
    <property type="entry name" value="Ankyrin_rpt"/>
</dbReference>
<proteinExistence type="predicted"/>
<dbReference type="VEuPathDB" id="TrichDB:TVAGG3_0577800"/>
<dbReference type="SMART" id="SM00248">
    <property type="entry name" value="ANK"/>
    <property type="match status" value="10"/>
</dbReference>
<feature type="domain" description="DUF3447" evidence="2">
    <location>
        <begin position="197"/>
        <end position="272"/>
    </location>
</feature>
<evidence type="ECO:0000259" key="2">
    <source>
        <dbReference type="Pfam" id="PF11929"/>
    </source>
</evidence>
<feature type="repeat" description="ANK" evidence="1">
    <location>
        <begin position="476"/>
        <end position="508"/>
    </location>
</feature>